<dbReference type="Pfam" id="PF03073">
    <property type="entry name" value="TspO_MBR"/>
    <property type="match status" value="1"/>
</dbReference>
<dbReference type="PANTHER" id="PTHR10057">
    <property type="entry name" value="PERIPHERAL-TYPE BENZODIAZEPINE RECEPTOR"/>
    <property type="match status" value="1"/>
</dbReference>
<evidence type="ECO:0000256" key="7">
    <source>
        <dbReference type="ARBA" id="ARBA00023055"/>
    </source>
</evidence>
<feature type="transmembrane region" description="Helical" evidence="13">
    <location>
        <begin position="271"/>
        <end position="292"/>
    </location>
</feature>
<keyword evidence="6 13" id="KW-1133">Transmembrane helix</keyword>
<dbReference type="GeneTree" id="ENSGT00390000012980"/>
<dbReference type="GO" id="GO:0015485">
    <property type="term" value="F:cholesterol binding"/>
    <property type="evidence" value="ECO:0007669"/>
    <property type="project" value="TreeGrafter"/>
</dbReference>
<evidence type="ECO:0000256" key="8">
    <source>
        <dbReference type="ARBA" id="ARBA00023128"/>
    </source>
</evidence>
<organism evidence="14 15">
    <name type="scientific">Crocodylus porosus</name>
    <name type="common">Saltwater crocodile</name>
    <name type="synonym">Estuarine crocodile</name>
    <dbReference type="NCBI Taxonomy" id="8502"/>
    <lineage>
        <taxon>Eukaryota</taxon>
        <taxon>Metazoa</taxon>
        <taxon>Chordata</taxon>
        <taxon>Craniata</taxon>
        <taxon>Vertebrata</taxon>
        <taxon>Euteleostomi</taxon>
        <taxon>Archelosauria</taxon>
        <taxon>Archosauria</taxon>
        <taxon>Crocodylia</taxon>
        <taxon>Longirostres</taxon>
        <taxon>Crocodylidae</taxon>
        <taxon>Crocodylus</taxon>
    </lineage>
</organism>
<evidence type="ECO:0000256" key="12">
    <source>
        <dbReference type="SAM" id="MobiDB-lite"/>
    </source>
</evidence>
<evidence type="ECO:0000313" key="15">
    <source>
        <dbReference type="Proteomes" id="UP000594220"/>
    </source>
</evidence>
<dbReference type="InterPro" id="IPR004307">
    <property type="entry name" value="TspO_MBR"/>
</dbReference>
<dbReference type="FunFam" id="1.20.1260.100:FF:000001">
    <property type="entry name" value="translocator protein 2"/>
    <property type="match status" value="1"/>
</dbReference>
<evidence type="ECO:0000256" key="9">
    <source>
        <dbReference type="ARBA" id="ARBA00023136"/>
    </source>
</evidence>
<feature type="region of interest" description="Disordered" evidence="12">
    <location>
        <begin position="30"/>
        <end position="59"/>
    </location>
</feature>
<feature type="transmembrane region" description="Helical" evidence="13">
    <location>
        <begin position="139"/>
        <end position="163"/>
    </location>
</feature>
<dbReference type="AlphaFoldDB" id="A0A7M4E4A7"/>
<keyword evidence="9 13" id="KW-0472">Membrane</keyword>
<keyword evidence="7" id="KW-0445">Lipid transport</keyword>
<evidence type="ECO:0000256" key="2">
    <source>
        <dbReference type="ARBA" id="ARBA00007524"/>
    </source>
</evidence>
<dbReference type="GO" id="GO:0005783">
    <property type="term" value="C:endoplasmic reticulum"/>
    <property type="evidence" value="ECO:0007669"/>
    <property type="project" value="TreeGrafter"/>
</dbReference>
<dbReference type="InterPro" id="IPR038330">
    <property type="entry name" value="TspO/MBR-related_sf"/>
</dbReference>
<dbReference type="GO" id="GO:0006869">
    <property type="term" value="P:lipid transport"/>
    <property type="evidence" value="ECO:0007669"/>
    <property type="project" value="UniProtKB-KW"/>
</dbReference>
<name>A0A7M4E4A7_CROPO</name>
<evidence type="ECO:0000256" key="13">
    <source>
        <dbReference type="SAM" id="Phobius"/>
    </source>
</evidence>
<evidence type="ECO:0000256" key="5">
    <source>
        <dbReference type="ARBA" id="ARBA00022692"/>
    </source>
</evidence>
<evidence type="ECO:0000256" key="3">
    <source>
        <dbReference type="ARBA" id="ARBA00017151"/>
    </source>
</evidence>
<dbReference type="GO" id="GO:0031966">
    <property type="term" value="C:mitochondrial membrane"/>
    <property type="evidence" value="ECO:0007669"/>
    <property type="project" value="UniProtKB-SubCell"/>
</dbReference>
<reference evidence="14" key="1">
    <citation type="submission" date="2025-08" db="UniProtKB">
        <authorList>
            <consortium name="Ensembl"/>
        </authorList>
    </citation>
    <scope>IDENTIFICATION</scope>
</reference>
<keyword evidence="15" id="KW-1185">Reference proteome</keyword>
<keyword evidence="5 13" id="KW-0812">Transmembrane</keyword>
<dbReference type="PANTHER" id="PTHR10057:SF5">
    <property type="entry name" value="TRANSLOCATOR PROTEIN"/>
    <property type="match status" value="1"/>
</dbReference>
<dbReference type="Ensembl" id="ENSCPRT00005004906.1">
    <property type="protein sequence ID" value="ENSCPRP00005004175.1"/>
    <property type="gene ID" value="ENSCPRG00005003074.1"/>
</dbReference>
<dbReference type="Gene3D" id="1.20.1260.100">
    <property type="entry name" value="TspO/MBR protein"/>
    <property type="match status" value="1"/>
</dbReference>
<feature type="transmembrane region" description="Helical" evidence="13">
    <location>
        <begin position="183"/>
        <end position="204"/>
    </location>
</feature>
<evidence type="ECO:0000256" key="10">
    <source>
        <dbReference type="ARBA" id="ARBA00023170"/>
    </source>
</evidence>
<keyword evidence="10" id="KW-0675">Receptor</keyword>
<comment type="subcellular location">
    <subcellularLocation>
        <location evidence="1">Mitochondrion membrane</location>
        <topology evidence="1">Multi-pass membrane protein</topology>
    </subcellularLocation>
</comment>
<evidence type="ECO:0000313" key="14">
    <source>
        <dbReference type="Ensembl" id="ENSCPRP00005004175.1"/>
    </source>
</evidence>
<evidence type="ECO:0000256" key="11">
    <source>
        <dbReference type="ARBA" id="ARBA00029576"/>
    </source>
</evidence>
<evidence type="ECO:0000256" key="1">
    <source>
        <dbReference type="ARBA" id="ARBA00004225"/>
    </source>
</evidence>
<evidence type="ECO:0000256" key="6">
    <source>
        <dbReference type="ARBA" id="ARBA00022989"/>
    </source>
</evidence>
<protein>
    <recommendedName>
        <fullName evidence="3">Translocator protein</fullName>
    </recommendedName>
    <alternativeName>
        <fullName evidence="11">Peripheral-type benzodiazepine receptor</fullName>
    </alternativeName>
</protein>
<gene>
    <name evidence="14" type="primary">TSPO</name>
</gene>
<keyword evidence="4" id="KW-0813">Transport</keyword>
<reference evidence="14" key="2">
    <citation type="submission" date="2025-09" db="UniProtKB">
        <authorList>
            <consortium name="Ensembl"/>
        </authorList>
    </citation>
    <scope>IDENTIFICATION</scope>
</reference>
<sequence length="301" mass="33724">MTSTQRTLSDYKIKNLGSWQRSESLSAPYIPNRWKRQQPTKLQPDSSASSERLLSSPLQTQQPLHIQCRLPAFLPRSLPSPPPGEGLWLCVGVALAAHSRLPAVSRRRRRRQQPGVAVRAAEASQCPQRERFKVTMDTVSAWAPGVGFTLLPHVGGILGGLITDREIHGWYEYLEKPSWCPPNWMFAPVWGTLYTSMGYGSYLVWKELGGFNKKSLVPLGLYAGQLALNWSWTPIFFGAHKTGWGLVALLLTAGAATATTSSWYHVNKTSAYLMFPYLAWLTLASALNYRIWKDNPNKKKP</sequence>
<dbReference type="Proteomes" id="UP000594220">
    <property type="component" value="Unplaced"/>
</dbReference>
<comment type="similarity">
    <text evidence="2">Belongs to the TspO/BZRP family.</text>
</comment>
<feature type="compositionally biased region" description="Low complexity" evidence="12">
    <location>
        <begin position="46"/>
        <end position="59"/>
    </location>
</feature>
<accession>A0A7M4E4A7</accession>
<evidence type="ECO:0000256" key="4">
    <source>
        <dbReference type="ARBA" id="ARBA00022448"/>
    </source>
</evidence>
<proteinExistence type="inferred from homology"/>
<keyword evidence="8" id="KW-0496">Mitochondrion</keyword>
<dbReference type="CDD" id="cd15904">
    <property type="entry name" value="TSPO_MBR"/>
    <property type="match status" value="1"/>
</dbReference>
<feature type="transmembrane region" description="Helical" evidence="13">
    <location>
        <begin position="243"/>
        <end position="264"/>
    </location>
</feature>